<comment type="similarity">
    <text evidence="1">Belongs to the sulfatase family.</text>
</comment>
<organism evidence="5 6">
    <name type="scientific">Paenibacillus konkukensis</name>
    <dbReference type="NCBI Taxonomy" id="2020716"/>
    <lineage>
        <taxon>Bacteria</taxon>
        <taxon>Bacillati</taxon>
        <taxon>Bacillota</taxon>
        <taxon>Bacilli</taxon>
        <taxon>Bacillales</taxon>
        <taxon>Paenibacillaceae</taxon>
        <taxon>Paenibacillus</taxon>
    </lineage>
</organism>
<evidence type="ECO:0000256" key="1">
    <source>
        <dbReference type="ARBA" id="ARBA00008779"/>
    </source>
</evidence>
<evidence type="ECO:0000313" key="5">
    <source>
        <dbReference type="EMBL" id="UQZ86315.1"/>
    </source>
</evidence>
<proteinExistence type="inferred from homology"/>
<dbReference type="SUPFAM" id="SSF53649">
    <property type="entry name" value="Alkaline phosphatase-like"/>
    <property type="match status" value="1"/>
</dbReference>
<dbReference type="PROSITE" id="PS00149">
    <property type="entry name" value="SULFATASE_2"/>
    <property type="match status" value="1"/>
</dbReference>
<dbReference type="EC" id="3.1.6.1" evidence="5"/>
<dbReference type="PANTHER" id="PTHR45953">
    <property type="entry name" value="IDURONATE 2-SULFATASE"/>
    <property type="match status" value="1"/>
</dbReference>
<evidence type="ECO:0000313" key="6">
    <source>
        <dbReference type="Proteomes" id="UP001057134"/>
    </source>
</evidence>
<dbReference type="PANTHER" id="PTHR45953:SF1">
    <property type="entry name" value="IDURONATE 2-SULFATASE"/>
    <property type="match status" value="1"/>
</dbReference>
<dbReference type="GO" id="GO:0004065">
    <property type="term" value="F:arylsulfatase activity"/>
    <property type="evidence" value="ECO:0007669"/>
    <property type="project" value="UniProtKB-EC"/>
</dbReference>
<keyword evidence="6" id="KW-1185">Reference proteome</keyword>
<gene>
    <name evidence="5" type="ORF">SK3146_05608</name>
</gene>
<accession>A0ABY4RX21</accession>
<sequence>MEKAEKINGEGIVTLQQRRPNILLITVDQMRWDCLSVMGHPVVETPNLDSMARSGVLFRSAYSATPTCVPARAAIFTGMSQRSHGRVGYQDGVPWKYEHTLPGELAKAGYHTQCVGKMHVYPTRSLCGFHHVALHDGYFHYYRDKHITTANRHFDECDDYLRWLRESAGMGRDITELGLDCNASTVGRPWHLPEHLHPTNWAVTESIDFLRRRDPGMPFFLWTSFVRPHSPLDPPQAYFDMYKDADMPEPPVGDWVSPEMEAGGSSDPTTIFGIVPRRRLNRARAAYYGLITHIDDQIGRLVNALQEYGVLRDTLIVFTSDHGDMLGDHHFFRKALPYEGSAKIPFIVYDPGGSLGLRQGGQVDEVIELRDLMPTMLDAAGAPVPQSVEGSSVLPLCRREAAPWRKYIHGEHAFGSLSNHYVTDGREKYIWYSQTSEEQLFDLRSDAQETANLAARPEGKERIGIWRERLVAELEGREEGYVEQGKLAAGRKPRACLSHILQ</sequence>
<protein>
    <submittedName>
        <fullName evidence="5">Arylsulfatase</fullName>
        <ecNumber evidence="5">3.1.6.1</ecNumber>
    </submittedName>
</protein>
<evidence type="ECO:0000256" key="3">
    <source>
        <dbReference type="ARBA" id="ARBA00022801"/>
    </source>
</evidence>
<evidence type="ECO:0000259" key="4">
    <source>
        <dbReference type="Pfam" id="PF00884"/>
    </source>
</evidence>
<evidence type="ECO:0000256" key="2">
    <source>
        <dbReference type="ARBA" id="ARBA00022723"/>
    </source>
</evidence>
<dbReference type="EMBL" id="CP027059">
    <property type="protein sequence ID" value="UQZ86315.1"/>
    <property type="molecule type" value="Genomic_DNA"/>
</dbReference>
<name>A0ABY4RX21_9BACL</name>
<dbReference type="Proteomes" id="UP001057134">
    <property type="component" value="Chromosome"/>
</dbReference>
<keyword evidence="3 5" id="KW-0378">Hydrolase</keyword>
<keyword evidence="2" id="KW-0479">Metal-binding</keyword>
<dbReference type="InterPro" id="IPR000917">
    <property type="entry name" value="Sulfatase_N"/>
</dbReference>
<feature type="domain" description="Sulfatase N-terminal" evidence="4">
    <location>
        <begin position="20"/>
        <end position="382"/>
    </location>
</feature>
<reference evidence="5" key="1">
    <citation type="submission" date="2018-02" db="EMBL/GenBank/DDBJ databases">
        <authorList>
            <person name="Kim S.-K."/>
            <person name="Jung H.-I."/>
            <person name="Lee S.-W."/>
        </authorList>
    </citation>
    <scope>NUCLEOTIDE SEQUENCE</scope>
    <source>
        <strain evidence="5">SK3146</strain>
    </source>
</reference>
<dbReference type="InterPro" id="IPR024607">
    <property type="entry name" value="Sulfatase_CS"/>
</dbReference>
<dbReference type="Gene3D" id="3.40.720.10">
    <property type="entry name" value="Alkaline Phosphatase, subunit A"/>
    <property type="match status" value="1"/>
</dbReference>
<reference evidence="5" key="2">
    <citation type="journal article" date="2021" name="J Anim Sci Technol">
        <title>Complete genome sequence of Paenibacillus konkukensis sp. nov. SK3146 as a potential probiotic strain.</title>
        <authorList>
            <person name="Jung H.I."/>
            <person name="Park S."/>
            <person name="Niu K.M."/>
            <person name="Lee S.W."/>
            <person name="Kothari D."/>
            <person name="Yi K.J."/>
            <person name="Kim S.K."/>
        </authorList>
    </citation>
    <scope>NUCLEOTIDE SEQUENCE</scope>
    <source>
        <strain evidence="5">SK3146</strain>
    </source>
</reference>
<dbReference type="InterPro" id="IPR017850">
    <property type="entry name" value="Alkaline_phosphatase_core_sf"/>
</dbReference>
<dbReference type="Pfam" id="PF00884">
    <property type="entry name" value="Sulfatase"/>
    <property type="match status" value="1"/>
</dbReference>
<dbReference type="NCBIfam" id="NF010322">
    <property type="entry name" value="PRK13759.1"/>
    <property type="match status" value="1"/>
</dbReference>